<feature type="transmembrane region" description="Helical" evidence="1">
    <location>
        <begin position="6"/>
        <end position="23"/>
    </location>
</feature>
<feature type="transmembrane region" description="Helical" evidence="1">
    <location>
        <begin position="208"/>
        <end position="226"/>
    </location>
</feature>
<gene>
    <name evidence="2" type="ORF">FL622_09405</name>
</gene>
<evidence type="ECO:0000256" key="1">
    <source>
        <dbReference type="SAM" id="Phobius"/>
    </source>
</evidence>
<evidence type="ECO:0000313" key="2">
    <source>
        <dbReference type="EMBL" id="TRO81115.1"/>
    </source>
</evidence>
<feature type="transmembrane region" description="Helical" evidence="1">
    <location>
        <begin position="28"/>
        <end position="45"/>
    </location>
</feature>
<keyword evidence="1" id="KW-0812">Transmembrane</keyword>
<feature type="transmembrane region" description="Helical" evidence="1">
    <location>
        <begin position="158"/>
        <end position="175"/>
    </location>
</feature>
<evidence type="ECO:0000313" key="3">
    <source>
        <dbReference type="Proteomes" id="UP000317155"/>
    </source>
</evidence>
<dbReference type="Proteomes" id="UP000317155">
    <property type="component" value="Unassembled WGS sequence"/>
</dbReference>
<organism evidence="2 3">
    <name type="scientific">Trichloromonas acetexigens</name>
    <dbReference type="NCBI Taxonomy" id="38815"/>
    <lineage>
        <taxon>Bacteria</taxon>
        <taxon>Pseudomonadati</taxon>
        <taxon>Thermodesulfobacteriota</taxon>
        <taxon>Desulfuromonadia</taxon>
        <taxon>Desulfuromonadales</taxon>
        <taxon>Trichloromonadaceae</taxon>
        <taxon>Trichloromonas</taxon>
    </lineage>
</organism>
<feature type="transmembrane region" description="Helical" evidence="1">
    <location>
        <begin position="97"/>
        <end position="115"/>
    </location>
</feature>
<feature type="transmembrane region" description="Helical" evidence="1">
    <location>
        <begin position="127"/>
        <end position="146"/>
    </location>
</feature>
<sequence length="230" mass="25622">MDLSGLQVILWLVAGLVSFYFSIGNARVWTSISVGFFLILFGELLPKAMPFLPGTGIPQVEAMGLIISTIAILVMSHGFQEYYVFSRTLELEGNKGQVYLVTLAVIFASQVFILINPAPDADTLRTIRIVGNTNWVFLSLINIDLIRKIYLNVKDSPIGKGFLAFIVVFVCIFLWKGSELYIQVYRLDLPAVMQAYPARYQISQITNLIGNLLASLSVGGTFLYLARLLR</sequence>
<dbReference type="OrthoDB" id="5393251at2"/>
<comment type="caution">
    <text evidence="2">The sequence shown here is derived from an EMBL/GenBank/DDBJ whole genome shotgun (WGS) entry which is preliminary data.</text>
</comment>
<keyword evidence="1" id="KW-1133">Transmembrane helix</keyword>
<keyword evidence="1" id="KW-0472">Membrane</keyword>
<dbReference type="AlphaFoldDB" id="A0A550JCY9"/>
<reference evidence="2 3" key="1">
    <citation type="submission" date="2019-07" db="EMBL/GenBank/DDBJ databases">
        <title>Insights of Desulfuromonas acetexigens electromicrobiology.</title>
        <authorList>
            <person name="Katuri K."/>
            <person name="Sapireddy V."/>
            <person name="Shaw D.R."/>
            <person name="Saikaly P."/>
        </authorList>
    </citation>
    <scope>NUCLEOTIDE SEQUENCE [LARGE SCALE GENOMIC DNA]</scope>
    <source>
        <strain evidence="2 3">2873</strain>
    </source>
</reference>
<dbReference type="RefSeq" id="WP_092057842.1">
    <property type="nucleotide sequence ID" value="NZ_FOJJ01000038.1"/>
</dbReference>
<keyword evidence="3" id="KW-1185">Reference proteome</keyword>
<proteinExistence type="predicted"/>
<protein>
    <submittedName>
        <fullName evidence="2">Uncharacterized protein</fullName>
    </submittedName>
</protein>
<name>A0A550JCY9_9BACT</name>
<accession>A0A550JCY9</accession>
<dbReference type="EMBL" id="VJVV01000006">
    <property type="protein sequence ID" value="TRO81115.1"/>
    <property type="molecule type" value="Genomic_DNA"/>
</dbReference>
<feature type="transmembrane region" description="Helical" evidence="1">
    <location>
        <begin position="65"/>
        <end position="85"/>
    </location>
</feature>